<evidence type="ECO:0000256" key="17">
    <source>
        <dbReference type="RuleBase" id="RU003476"/>
    </source>
</evidence>
<keyword evidence="3" id="KW-0515">Mutator protein</keyword>
<name>A0A4Q9BG48_9BACT</name>
<dbReference type="InterPro" id="IPR020476">
    <property type="entry name" value="Nudix_hydrolase"/>
</dbReference>
<dbReference type="PRINTS" id="PR00502">
    <property type="entry name" value="NUDIXFAMILY"/>
</dbReference>
<dbReference type="PANTHER" id="PTHR47707">
    <property type="entry name" value="8-OXO-DGTP DIPHOSPHATASE"/>
    <property type="match status" value="1"/>
</dbReference>
<feature type="domain" description="Nudix hydrolase" evidence="18">
    <location>
        <begin position="1"/>
        <end position="130"/>
    </location>
</feature>
<dbReference type="InterPro" id="IPR020084">
    <property type="entry name" value="NUDIX_hydrolase_CS"/>
</dbReference>
<sequence length="134" mass="15477">MKHYFVSAAIIQVKDEILCFQRGPSKFEYVSEKYEFPGGKIEEGETPEIALVREIKEELNVDIFGLEFFQTVDHQYPDFKITMHAFKCFVSNLEEIQLNEHLNFLQLSVSQLSSLDWAAADVPFVEKLITESHG</sequence>
<dbReference type="GO" id="GO:0006260">
    <property type="term" value="P:DNA replication"/>
    <property type="evidence" value="ECO:0007669"/>
    <property type="project" value="UniProtKB-KW"/>
</dbReference>
<dbReference type="EMBL" id="SEWY01000002">
    <property type="protein sequence ID" value="TBH74553.1"/>
    <property type="molecule type" value="Genomic_DNA"/>
</dbReference>
<dbReference type="InterPro" id="IPR047127">
    <property type="entry name" value="MutT-like"/>
</dbReference>
<organism evidence="19 20">
    <name type="scientific">Aquirufa antheringensis</name>
    <dbReference type="NCBI Taxonomy" id="2516559"/>
    <lineage>
        <taxon>Bacteria</taxon>
        <taxon>Pseudomonadati</taxon>
        <taxon>Bacteroidota</taxon>
        <taxon>Cytophagia</taxon>
        <taxon>Cytophagales</taxon>
        <taxon>Flectobacillaceae</taxon>
        <taxon>Aquirufa</taxon>
    </lineage>
</organism>
<keyword evidence="7 17" id="KW-0378">Hydrolase</keyword>
<dbReference type="InterPro" id="IPR015797">
    <property type="entry name" value="NUDIX_hydrolase-like_dom_sf"/>
</dbReference>
<keyword evidence="20" id="KW-1185">Reference proteome</keyword>
<evidence type="ECO:0000256" key="12">
    <source>
        <dbReference type="ARBA" id="ARBA00038905"/>
    </source>
</evidence>
<keyword evidence="9" id="KW-0234">DNA repair</keyword>
<evidence type="ECO:0000256" key="11">
    <source>
        <dbReference type="ARBA" id="ARBA00036904"/>
    </source>
</evidence>
<dbReference type="GO" id="GO:0006281">
    <property type="term" value="P:DNA repair"/>
    <property type="evidence" value="ECO:0007669"/>
    <property type="project" value="UniProtKB-KW"/>
</dbReference>
<evidence type="ECO:0000259" key="18">
    <source>
        <dbReference type="PROSITE" id="PS51462"/>
    </source>
</evidence>
<evidence type="ECO:0000256" key="2">
    <source>
        <dbReference type="ARBA" id="ARBA00005582"/>
    </source>
</evidence>
<dbReference type="RefSeq" id="WP_130922993.1">
    <property type="nucleotide sequence ID" value="NZ_JAANOM010000001.1"/>
</dbReference>
<evidence type="ECO:0000256" key="8">
    <source>
        <dbReference type="ARBA" id="ARBA00022842"/>
    </source>
</evidence>
<dbReference type="CDD" id="cd03425">
    <property type="entry name" value="NUDIX_MutT_NudA_like"/>
    <property type="match status" value="1"/>
</dbReference>
<dbReference type="GO" id="GO:0046872">
    <property type="term" value="F:metal ion binding"/>
    <property type="evidence" value="ECO:0007669"/>
    <property type="project" value="UniProtKB-KW"/>
</dbReference>
<comment type="similarity">
    <text evidence="2 17">Belongs to the Nudix hydrolase family.</text>
</comment>
<dbReference type="OrthoDB" id="9810648at2"/>
<keyword evidence="4" id="KW-0235">DNA replication</keyword>
<dbReference type="GO" id="GO:0008413">
    <property type="term" value="F:8-oxo-7,8-dihydroguanosine triphosphate pyrophosphatase activity"/>
    <property type="evidence" value="ECO:0007669"/>
    <property type="project" value="TreeGrafter"/>
</dbReference>
<comment type="cofactor">
    <cofactor evidence="1">
        <name>Mg(2+)</name>
        <dbReference type="ChEBI" id="CHEBI:18420"/>
    </cofactor>
</comment>
<evidence type="ECO:0000313" key="20">
    <source>
        <dbReference type="Proteomes" id="UP000293583"/>
    </source>
</evidence>
<dbReference type="PROSITE" id="PS00893">
    <property type="entry name" value="NUDIX_BOX"/>
    <property type="match status" value="1"/>
</dbReference>
<evidence type="ECO:0000256" key="3">
    <source>
        <dbReference type="ARBA" id="ARBA00022457"/>
    </source>
</evidence>
<accession>A0A4Q9BG48</accession>
<dbReference type="GO" id="GO:0035539">
    <property type="term" value="F:8-oxo-7,8-dihydrodeoxyguanosine triphosphate pyrophosphatase activity"/>
    <property type="evidence" value="ECO:0007669"/>
    <property type="project" value="UniProtKB-EC"/>
</dbReference>
<dbReference type="SUPFAM" id="SSF55811">
    <property type="entry name" value="Nudix"/>
    <property type="match status" value="1"/>
</dbReference>
<dbReference type="GO" id="GO:0044715">
    <property type="term" value="F:8-oxo-dGDP phosphatase activity"/>
    <property type="evidence" value="ECO:0007669"/>
    <property type="project" value="TreeGrafter"/>
</dbReference>
<keyword evidence="5" id="KW-0479">Metal-binding</keyword>
<comment type="caution">
    <text evidence="19">The sequence shown here is derived from an EMBL/GenBank/DDBJ whole genome shotgun (WGS) entry which is preliminary data.</text>
</comment>
<dbReference type="Pfam" id="PF00293">
    <property type="entry name" value="NUDIX"/>
    <property type="match status" value="1"/>
</dbReference>
<dbReference type="PANTHER" id="PTHR47707:SF1">
    <property type="entry name" value="NUDIX HYDROLASE FAMILY PROTEIN"/>
    <property type="match status" value="1"/>
</dbReference>
<dbReference type="EC" id="3.6.1.55" evidence="12"/>
<gene>
    <name evidence="19" type="ORF">EWU20_05260</name>
</gene>
<dbReference type="Gene3D" id="3.90.79.10">
    <property type="entry name" value="Nucleoside Triphosphate Pyrophosphohydrolase"/>
    <property type="match status" value="1"/>
</dbReference>
<protein>
    <recommendedName>
        <fullName evidence="13">8-oxo-dGTP diphosphatase</fullName>
        <ecNumber evidence="12">3.6.1.55</ecNumber>
    </recommendedName>
    <alternativeName>
        <fullName evidence="16">7,8-dihydro-8-oxoguanine-triphosphatase</fullName>
    </alternativeName>
    <alternativeName>
        <fullName evidence="15">Mutator protein MutT</fullName>
    </alternativeName>
    <alternativeName>
        <fullName evidence="14">dGTP pyrophosphohydrolase</fullName>
    </alternativeName>
</protein>
<reference evidence="19 20" key="1">
    <citation type="submission" date="2019-02" db="EMBL/GenBank/DDBJ databases">
        <title>Genome of a new Bacteroidetes strain.</title>
        <authorList>
            <person name="Pitt A."/>
        </authorList>
    </citation>
    <scope>NUCLEOTIDE SEQUENCE [LARGE SCALE GENOMIC DNA]</scope>
    <source>
        <strain evidence="19 20">103A-SOEBACH</strain>
    </source>
</reference>
<evidence type="ECO:0000256" key="15">
    <source>
        <dbReference type="ARBA" id="ARBA00041979"/>
    </source>
</evidence>
<evidence type="ECO:0000313" key="19">
    <source>
        <dbReference type="EMBL" id="TBH74553.1"/>
    </source>
</evidence>
<evidence type="ECO:0000256" key="14">
    <source>
        <dbReference type="ARBA" id="ARBA00041592"/>
    </source>
</evidence>
<evidence type="ECO:0000256" key="10">
    <source>
        <dbReference type="ARBA" id="ARBA00035861"/>
    </source>
</evidence>
<dbReference type="InterPro" id="IPR000086">
    <property type="entry name" value="NUDIX_hydrolase_dom"/>
</dbReference>
<evidence type="ECO:0000256" key="9">
    <source>
        <dbReference type="ARBA" id="ARBA00023204"/>
    </source>
</evidence>
<comment type="catalytic activity">
    <reaction evidence="10">
        <text>8-oxo-dGTP + H2O = 8-oxo-dGMP + diphosphate + H(+)</text>
        <dbReference type="Rhea" id="RHEA:31575"/>
        <dbReference type="ChEBI" id="CHEBI:15377"/>
        <dbReference type="ChEBI" id="CHEBI:15378"/>
        <dbReference type="ChEBI" id="CHEBI:33019"/>
        <dbReference type="ChEBI" id="CHEBI:63224"/>
        <dbReference type="ChEBI" id="CHEBI:77896"/>
        <dbReference type="EC" id="3.6.1.55"/>
    </reaction>
</comment>
<evidence type="ECO:0000256" key="13">
    <source>
        <dbReference type="ARBA" id="ARBA00040794"/>
    </source>
</evidence>
<evidence type="ECO:0000256" key="16">
    <source>
        <dbReference type="ARBA" id="ARBA00042798"/>
    </source>
</evidence>
<evidence type="ECO:0000256" key="1">
    <source>
        <dbReference type="ARBA" id="ARBA00001946"/>
    </source>
</evidence>
<proteinExistence type="inferred from homology"/>
<evidence type="ECO:0000256" key="6">
    <source>
        <dbReference type="ARBA" id="ARBA00022763"/>
    </source>
</evidence>
<dbReference type="GO" id="GO:0044716">
    <property type="term" value="F:8-oxo-GDP phosphatase activity"/>
    <property type="evidence" value="ECO:0007669"/>
    <property type="project" value="TreeGrafter"/>
</dbReference>
<evidence type="ECO:0000256" key="7">
    <source>
        <dbReference type="ARBA" id="ARBA00022801"/>
    </source>
</evidence>
<dbReference type="PROSITE" id="PS51462">
    <property type="entry name" value="NUDIX"/>
    <property type="match status" value="1"/>
</dbReference>
<dbReference type="Proteomes" id="UP000293583">
    <property type="component" value="Unassembled WGS sequence"/>
</dbReference>
<comment type="catalytic activity">
    <reaction evidence="11">
        <text>8-oxo-GTP + H2O = 8-oxo-GMP + diphosphate + H(+)</text>
        <dbReference type="Rhea" id="RHEA:67616"/>
        <dbReference type="ChEBI" id="CHEBI:15377"/>
        <dbReference type="ChEBI" id="CHEBI:15378"/>
        <dbReference type="ChEBI" id="CHEBI:33019"/>
        <dbReference type="ChEBI" id="CHEBI:143553"/>
        <dbReference type="ChEBI" id="CHEBI:145694"/>
    </reaction>
</comment>
<evidence type="ECO:0000256" key="4">
    <source>
        <dbReference type="ARBA" id="ARBA00022705"/>
    </source>
</evidence>
<evidence type="ECO:0000256" key="5">
    <source>
        <dbReference type="ARBA" id="ARBA00022723"/>
    </source>
</evidence>
<dbReference type="AlphaFoldDB" id="A0A4Q9BG48"/>
<keyword evidence="6" id="KW-0227">DNA damage</keyword>
<keyword evidence="8" id="KW-0460">Magnesium</keyword>